<gene>
    <name evidence="2" type="ORF">SCLAR_v1c05700</name>
</gene>
<dbReference type="CDD" id="cd02440">
    <property type="entry name" value="AdoMet_MTases"/>
    <property type="match status" value="1"/>
</dbReference>
<accession>A0A1Y0L0E0</accession>
<keyword evidence="3" id="KW-1185">Reference proteome</keyword>
<dbReference type="Proteomes" id="UP000231179">
    <property type="component" value="Chromosome"/>
</dbReference>
<dbReference type="KEGG" id="scla:SCLARK_00854"/>
<dbReference type="GO" id="GO:0008168">
    <property type="term" value="F:methyltransferase activity"/>
    <property type="evidence" value="ECO:0007669"/>
    <property type="project" value="UniProtKB-KW"/>
</dbReference>
<evidence type="ECO:0000313" key="3">
    <source>
        <dbReference type="Proteomes" id="UP000231179"/>
    </source>
</evidence>
<protein>
    <submittedName>
        <fullName evidence="2">Methyltransferase</fullName>
    </submittedName>
</protein>
<dbReference type="GO" id="GO:0032259">
    <property type="term" value="P:methylation"/>
    <property type="evidence" value="ECO:0007669"/>
    <property type="project" value="UniProtKB-KW"/>
</dbReference>
<evidence type="ECO:0000259" key="1">
    <source>
        <dbReference type="Pfam" id="PF13649"/>
    </source>
</evidence>
<name>A0A1Y0L0E0_9MOLU</name>
<reference evidence="2 3" key="1">
    <citation type="submission" date="2017-11" db="EMBL/GenBank/DDBJ databases">
        <title>Complete genome sequence of Spiroplasma clarkii CN-5 (DSM 19994).</title>
        <authorList>
            <person name="Tsai Y.-M."/>
            <person name="Chang A."/>
            <person name="Lo W.-S."/>
            <person name="Kuo C.-H."/>
        </authorList>
    </citation>
    <scope>NUCLEOTIDE SEQUENCE [LARGE SCALE GENOMIC DNA]</scope>
    <source>
        <strain evidence="2 3">CN-5</strain>
    </source>
</reference>
<evidence type="ECO:0000313" key="2">
    <source>
        <dbReference type="EMBL" id="ATX70889.1"/>
    </source>
</evidence>
<proteinExistence type="predicted"/>
<dbReference type="Pfam" id="PF13649">
    <property type="entry name" value="Methyltransf_25"/>
    <property type="match status" value="1"/>
</dbReference>
<keyword evidence="2" id="KW-0808">Transferase</keyword>
<dbReference type="InterPro" id="IPR029063">
    <property type="entry name" value="SAM-dependent_MTases_sf"/>
</dbReference>
<dbReference type="InterPro" id="IPR041698">
    <property type="entry name" value="Methyltransf_25"/>
</dbReference>
<sequence length="234" mass="27032">MLYDETKPSGTSVDGDLEFYKNILLPIEGKVLEAGVGNGRLLVPFLKYKIDLVGVDKSSEMLKLCKNNLQINNLSCELICADLKNYLVKNYFEMIIMPNASFCLIENRIDAKIILKNFYESLIHNGQLVLDLIFPVEFVAGASHEYIHNVKGIKLLVKNYSQTINWIEQYTINKIQYFINEEIQEEQNVKLSWYGVEEFKSILNEIGFKEIEVVLNYNNKKLINLKTVTFICKK</sequence>
<organism evidence="2 3">
    <name type="scientific">Spiroplasma clarkii</name>
    <dbReference type="NCBI Taxonomy" id="2139"/>
    <lineage>
        <taxon>Bacteria</taxon>
        <taxon>Bacillati</taxon>
        <taxon>Mycoplasmatota</taxon>
        <taxon>Mollicutes</taxon>
        <taxon>Entomoplasmatales</taxon>
        <taxon>Spiroplasmataceae</taxon>
        <taxon>Spiroplasma</taxon>
    </lineage>
</organism>
<dbReference type="Gene3D" id="2.20.25.110">
    <property type="entry name" value="S-adenosyl-L-methionine-dependent methyltransferases"/>
    <property type="match status" value="1"/>
</dbReference>
<dbReference type="AlphaFoldDB" id="A0A1Y0L0E0"/>
<dbReference type="Gene3D" id="3.40.50.150">
    <property type="entry name" value="Vaccinia Virus protein VP39"/>
    <property type="match status" value="1"/>
</dbReference>
<dbReference type="EMBL" id="CP024870">
    <property type="protein sequence ID" value="ATX70889.1"/>
    <property type="molecule type" value="Genomic_DNA"/>
</dbReference>
<keyword evidence="2" id="KW-0489">Methyltransferase</keyword>
<dbReference type="SUPFAM" id="SSF53335">
    <property type="entry name" value="S-adenosyl-L-methionine-dependent methyltransferases"/>
    <property type="match status" value="1"/>
</dbReference>
<feature type="domain" description="Methyltransferase" evidence="1">
    <location>
        <begin position="31"/>
        <end position="125"/>
    </location>
</feature>